<proteinExistence type="predicted"/>
<gene>
    <name evidence="1" type="ORF">ENKNEFLB_01352</name>
</gene>
<dbReference type="PROSITE" id="PS51257">
    <property type="entry name" value="PROKAR_LIPOPROTEIN"/>
    <property type="match status" value="1"/>
</dbReference>
<sequence length="171" mass="17707">MTRSRPSGRAAAAVAAALGVVLAVGGCSGPVDVDVPDLDPAQQAACERLVEALPDRLEDLGEDGLDRVEVDPADATAAAWGDPAVVVTCGVDAPEGYDRFQLCQEIDGVGWFVDDADLQDEPTEVTLTAVGYRPRVSLIVPAEYWPMGGSSVAAEVAGPVLDATELVDACR</sequence>
<dbReference type="InterPro" id="IPR021903">
    <property type="entry name" value="DUF3515"/>
</dbReference>
<evidence type="ECO:0000313" key="1">
    <source>
        <dbReference type="EMBL" id="QVT78972.1"/>
    </source>
</evidence>
<evidence type="ECO:0000313" key="2">
    <source>
        <dbReference type="Proteomes" id="UP000679307"/>
    </source>
</evidence>
<dbReference type="Pfam" id="PF12028">
    <property type="entry name" value="DUF3515"/>
    <property type="match status" value="1"/>
</dbReference>
<reference evidence="1 2" key="1">
    <citation type="submission" date="2021-05" db="EMBL/GenBank/DDBJ databases">
        <title>Complete genome of Nocardioides aquaticus KCTC 9944T isolated from meromictic and hypersaline Ekho Lake, Antarctica.</title>
        <authorList>
            <person name="Hwang K."/>
            <person name="Kim K.M."/>
            <person name="Choe H."/>
        </authorList>
    </citation>
    <scope>NUCLEOTIDE SEQUENCE [LARGE SCALE GENOMIC DNA]</scope>
    <source>
        <strain evidence="1 2">KCTC 9944</strain>
    </source>
</reference>
<keyword evidence="2" id="KW-1185">Reference proteome</keyword>
<protein>
    <recommendedName>
        <fullName evidence="3">DUF3515 domain-containing protein</fullName>
    </recommendedName>
</protein>
<dbReference type="EMBL" id="CP075371">
    <property type="protein sequence ID" value="QVT78972.1"/>
    <property type="molecule type" value="Genomic_DNA"/>
</dbReference>
<dbReference type="Proteomes" id="UP000679307">
    <property type="component" value="Chromosome"/>
</dbReference>
<organism evidence="1 2">
    <name type="scientific">Nocardioides aquaticus</name>
    <dbReference type="NCBI Taxonomy" id="160826"/>
    <lineage>
        <taxon>Bacteria</taxon>
        <taxon>Bacillati</taxon>
        <taxon>Actinomycetota</taxon>
        <taxon>Actinomycetes</taxon>
        <taxon>Propionibacteriales</taxon>
        <taxon>Nocardioidaceae</taxon>
        <taxon>Nocardioides</taxon>
    </lineage>
</organism>
<name>A0ABX8EEP5_9ACTN</name>
<dbReference type="RefSeq" id="WP_214058487.1">
    <property type="nucleotide sequence ID" value="NZ_CP075371.1"/>
</dbReference>
<evidence type="ECO:0008006" key="3">
    <source>
        <dbReference type="Google" id="ProtNLM"/>
    </source>
</evidence>
<accession>A0ABX8EEP5</accession>